<dbReference type="EMBL" id="AE016827">
    <property type="protein sequence ID" value="AAU37984.1"/>
    <property type="molecule type" value="Genomic_DNA"/>
</dbReference>
<evidence type="ECO:0000313" key="1">
    <source>
        <dbReference type="EMBL" id="AAU37984.1"/>
    </source>
</evidence>
<protein>
    <submittedName>
        <fullName evidence="1">Uncharacterized protein</fullName>
    </submittedName>
</protein>
<keyword evidence="2" id="KW-1185">Reference proteome</keyword>
<proteinExistence type="predicted"/>
<evidence type="ECO:0000313" key="2">
    <source>
        <dbReference type="Proteomes" id="UP000000607"/>
    </source>
</evidence>
<dbReference type="Proteomes" id="UP000000607">
    <property type="component" value="Chromosome"/>
</dbReference>
<dbReference type="KEGG" id="msu:MS1377"/>
<dbReference type="HOGENOM" id="CLU_3356964_0_0_6"/>
<name>Q65SS6_MANSM</name>
<gene>
    <name evidence="1" type="ordered locus">MS1377</name>
</gene>
<dbReference type="STRING" id="221988.MS1377"/>
<reference evidence="1 2" key="1">
    <citation type="journal article" date="2004" name="Nat. Biotechnol.">
        <title>The genome sequence of the capnophilic rumen bacterium Mannheimia succiniciproducens.</title>
        <authorList>
            <person name="Hong S.H."/>
            <person name="Kim J.S."/>
            <person name="Lee S.Y."/>
            <person name="In Y.H."/>
            <person name="Choi S.S."/>
            <person name="Rih J.-K."/>
            <person name="Kim C.H."/>
            <person name="Jeong H."/>
            <person name="Hur C.G."/>
            <person name="Kim J.J."/>
        </authorList>
    </citation>
    <scope>NUCLEOTIDE SEQUENCE [LARGE SCALE GENOMIC DNA]</scope>
    <source>
        <strain evidence="2">KCTC 0769BP / MBEL55E</strain>
    </source>
</reference>
<dbReference type="AlphaFoldDB" id="Q65SS6"/>
<sequence length="36" mass="4235">MNLGYADIPEKKNDPLYGLQILFHDFYHKLSLLLTL</sequence>
<organism evidence="1 2">
    <name type="scientific">Mannheimia succiniciproducens (strain KCTC 0769BP / MBEL55E)</name>
    <dbReference type="NCBI Taxonomy" id="221988"/>
    <lineage>
        <taxon>Bacteria</taxon>
        <taxon>Pseudomonadati</taxon>
        <taxon>Pseudomonadota</taxon>
        <taxon>Gammaproteobacteria</taxon>
        <taxon>Pasteurellales</taxon>
        <taxon>Pasteurellaceae</taxon>
        <taxon>Basfia</taxon>
    </lineage>
</organism>
<accession>Q65SS6</accession>